<evidence type="ECO:0000256" key="5">
    <source>
        <dbReference type="ARBA" id="ARBA00023002"/>
    </source>
</evidence>
<dbReference type="GO" id="GO:0031177">
    <property type="term" value="F:phosphopantetheine binding"/>
    <property type="evidence" value="ECO:0007669"/>
    <property type="project" value="InterPro"/>
</dbReference>
<dbReference type="PROSITE" id="PS50075">
    <property type="entry name" value="CARRIER"/>
    <property type="match status" value="1"/>
</dbReference>
<dbReference type="Gene3D" id="3.40.366.10">
    <property type="entry name" value="Malonyl-Coenzyme A Acyl Carrier Protein, domain 2"/>
    <property type="match status" value="1"/>
</dbReference>
<dbReference type="InterPro" id="IPR049552">
    <property type="entry name" value="PKS_DH_N"/>
</dbReference>
<reference evidence="13" key="2">
    <citation type="submission" date="2023-05" db="EMBL/GenBank/DDBJ databases">
        <authorList>
            <consortium name="Lawrence Berkeley National Laboratory"/>
            <person name="Steindorff A."/>
            <person name="Hensen N."/>
            <person name="Bonometti L."/>
            <person name="Westerberg I."/>
            <person name="Brannstrom I.O."/>
            <person name="Guillou S."/>
            <person name="Cros-Aarteil S."/>
            <person name="Calhoun S."/>
            <person name="Haridas S."/>
            <person name="Kuo A."/>
            <person name="Mondo S."/>
            <person name="Pangilinan J."/>
            <person name="Riley R."/>
            <person name="Labutti K."/>
            <person name="Andreopoulos B."/>
            <person name="Lipzen A."/>
            <person name="Chen C."/>
            <person name="Yanf M."/>
            <person name="Daum C."/>
            <person name="Ng V."/>
            <person name="Clum A."/>
            <person name="Ohm R."/>
            <person name="Martin F."/>
            <person name="Silar P."/>
            <person name="Natvig D."/>
            <person name="Lalanne C."/>
            <person name="Gautier V."/>
            <person name="Ament-Velasquez S.L."/>
            <person name="Kruys A."/>
            <person name="Hutchinson M.I."/>
            <person name="Powell A.J."/>
            <person name="Barry K."/>
            <person name="Miller A.N."/>
            <person name="Grigoriev I.V."/>
            <person name="Debuchy R."/>
            <person name="Gladieux P."/>
            <person name="Thoren M.H."/>
            <person name="Johannesson H."/>
        </authorList>
    </citation>
    <scope>NUCLEOTIDE SEQUENCE</scope>
    <source>
        <strain evidence="13">CBS 532.94</strain>
    </source>
</reference>
<organism evidence="13 14">
    <name type="scientific">Achaetomium macrosporum</name>
    <dbReference type="NCBI Taxonomy" id="79813"/>
    <lineage>
        <taxon>Eukaryota</taxon>
        <taxon>Fungi</taxon>
        <taxon>Dikarya</taxon>
        <taxon>Ascomycota</taxon>
        <taxon>Pezizomycotina</taxon>
        <taxon>Sordariomycetes</taxon>
        <taxon>Sordariomycetidae</taxon>
        <taxon>Sordariales</taxon>
        <taxon>Chaetomiaceae</taxon>
        <taxon>Achaetomium</taxon>
    </lineage>
</organism>
<dbReference type="InterPro" id="IPR011032">
    <property type="entry name" value="GroES-like_sf"/>
</dbReference>
<dbReference type="Pfam" id="PF00550">
    <property type="entry name" value="PP-binding"/>
    <property type="match status" value="1"/>
</dbReference>
<keyword evidence="7" id="KW-0012">Acyltransferase</keyword>
<dbReference type="InterPro" id="IPR018201">
    <property type="entry name" value="Ketoacyl_synth_AS"/>
</dbReference>
<dbReference type="SMART" id="SM00825">
    <property type="entry name" value="PKS_KS"/>
    <property type="match status" value="1"/>
</dbReference>
<evidence type="ECO:0000256" key="6">
    <source>
        <dbReference type="ARBA" id="ARBA00023268"/>
    </source>
</evidence>
<dbReference type="Gene3D" id="3.40.50.150">
    <property type="entry name" value="Vaccinia Virus protein VP39"/>
    <property type="match status" value="1"/>
</dbReference>
<dbReference type="InterPro" id="IPR016039">
    <property type="entry name" value="Thiolase-like"/>
</dbReference>
<dbReference type="InterPro" id="IPR009081">
    <property type="entry name" value="PP-bd_ACP"/>
</dbReference>
<dbReference type="InterPro" id="IPR032821">
    <property type="entry name" value="PKS_assoc"/>
</dbReference>
<evidence type="ECO:0000313" key="14">
    <source>
        <dbReference type="Proteomes" id="UP001303760"/>
    </source>
</evidence>
<dbReference type="Proteomes" id="UP001303760">
    <property type="component" value="Unassembled WGS sequence"/>
</dbReference>
<dbReference type="InterPro" id="IPR050091">
    <property type="entry name" value="PKS_NRPS_Biosynth_Enz"/>
</dbReference>
<feature type="region of interest" description="C-terminal hotdog fold" evidence="8">
    <location>
        <begin position="1184"/>
        <end position="1337"/>
    </location>
</feature>
<dbReference type="SUPFAM" id="SSF51735">
    <property type="entry name" value="NAD(P)-binding Rossmann-fold domains"/>
    <property type="match status" value="3"/>
</dbReference>
<dbReference type="InterPro" id="IPR016035">
    <property type="entry name" value="Acyl_Trfase/lysoPLipase"/>
</dbReference>
<dbReference type="InterPro" id="IPR020806">
    <property type="entry name" value="PKS_PP-bd"/>
</dbReference>
<dbReference type="InterPro" id="IPR013968">
    <property type="entry name" value="PKS_KR"/>
</dbReference>
<dbReference type="GO" id="GO:0016491">
    <property type="term" value="F:oxidoreductase activity"/>
    <property type="evidence" value="ECO:0007669"/>
    <property type="project" value="UniProtKB-KW"/>
</dbReference>
<dbReference type="CDD" id="cd05195">
    <property type="entry name" value="enoyl_red"/>
    <property type="match status" value="1"/>
</dbReference>
<dbReference type="InterPro" id="IPR020841">
    <property type="entry name" value="PKS_Beta-ketoAc_synthase_dom"/>
</dbReference>
<keyword evidence="2" id="KW-0597">Phosphoprotein</keyword>
<dbReference type="SUPFAM" id="SSF53335">
    <property type="entry name" value="S-adenosyl-L-methionine-dependent methyltransferases"/>
    <property type="match status" value="1"/>
</dbReference>
<dbReference type="InterPro" id="IPR057326">
    <property type="entry name" value="KR_dom"/>
</dbReference>
<dbReference type="Pfam" id="PF02801">
    <property type="entry name" value="Ketoacyl-synt_C"/>
    <property type="match status" value="1"/>
</dbReference>
<dbReference type="Gene3D" id="1.10.1200.10">
    <property type="entry name" value="ACP-like"/>
    <property type="match status" value="1"/>
</dbReference>
<dbReference type="PANTHER" id="PTHR43775:SF50">
    <property type="entry name" value="HIGHLY REDUCING POLYKETIDE SYNTHASE SRDA"/>
    <property type="match status" value="1"/>
</dbReference>
<evidence type="ECO:0000256" key="2">
    <source>
        <dbReference type="ARBA" id="ARBA00022553"/>
    </source>
</evidence>
<dbReference type="EMBL" id="MU860269">
    <property type="protein sequence ID" value="KAK4235419.1"/>
    <property type="molecule type" value="Genomic_DNA"/>
</dbReference>
<dbReference type="Pfam" id="PF14765">
    <property type="entry name" value="PS-DH"/>
    <property type="match status" value="1"/>
</dbReference>
<dbReference type="GO" id="GO:0004312">
    <property type="term" value="F:fatty acid synthase activity"/>
    <property type="evidence" value="ECO:0007669"/>
    <property type="project" value="TreeGrafter"/>
</dbReference>
<dbReference type="GO" id="GO:0008168">
    <property type="term" value="F:methyltransferase activity"/>
    <property type="evidence" value="ECO:0007669"/>
    <property type="project" value="UniProtKB-KW"/>
</dbReference>
<dbReference type="InterPro" id="IPR036736">
    <property type="entry name" value="ACP-like_sf"/>
</dbReference>
<dbReference type="PROSITE" id="PS00606">
    <property type="entry name" value="KS3_1"/>
    <property type="match status" value="1"/>
</dbReference>
<dbReference type="SMART" id="SM00826">
    <property type="entry name" value="PKS_DH"/>
    <property type="match status" value="1"/>
</dbReference>
<feature type="region of interest" description="N-terminal hotdog fold" evidence="8">
    <location>
        <begin position="1033"/>
        <end position="1171"/>
    </location>
</feature>
<keyword evidence="4" id="KW-0521">NADP</keyword>
<dbReference type="InterPro" id="IPR029063">
    <property type="entry name" value="SAM-dependent_MTases_sf"/>
</dbReference>
<feature type="active site" description="Proton acceptor; for dehydratase activity" evidence="8">
    <location>
        <position position="1065"/>
    </location>
</feature>
<keyword evidence="5" id="KW-0560">Oxidoreductase</keyword>
<dbReference type="Gene3D" id="3.10.129.110">
    <property type="entry name" value="Polyketide synthase dehydratase"/>
    <property type="match status" value="1"/>
</dbReference>
<gene>
    <name evidence="13" type="ORF">C8A03DRAFT_36734</name>
</gene>
<dbReference type="InterPro" id="IPR049551">
    <property type="entry name" value="PKS_DH_C"/>
</dbReference>
<dbReference type="CDD" id="cd00833">
    <property type="entry name" value="PKS"/>
    <property type="match status" value="1"/>
</dbReference>
<dbReference type="SUPFAM" id="SSF55048">
    <property type="entry name" value="Probable ACP-binding domain of malonyl-CoA ACP transacylase"/>
    <property type="match status" value="1"/>
</dbReference>
<dbReference type="Gene3D" id="3.40.50.720">
    <property type="entry name" value="NAD(P)-binding Rossmann-like Domain"/>
    <property type="match status" value="2"/>
</dbReference>
<dbReference type="GO" id="GO:0032259">
    <property type="term" value="P:methylation"/>
    <property type="evidence" value="ECO:0007669"/>
    <property type="project" value="UniProtKB-KW"/>
</dbReference>
<dbReference type="InterPro" id="IPR042104">
    <property type="entry name" value="PKS_dehydratase_sf"/>
</dbReference>
<dbReference type="SUPFAM" id="SSF50129">
    <property type="entry name" value="GroES-like"/>
    <property type="match status" value="1"/>
</dbReference>
<dbReference type="PANTHER" id="PTHR43775">
    <property type="entry name" value="FATTY ACID SYNTHASE"/>
    <property type="match status" value="1"/>
</dbReference>
<dbReference type="SMART" id="SM00829">
    <property type="entry name" value="PKS_ER"/>
    <property type="match status" value="1"/>
</dbReference>
<evidence type="ECO:0000256" key="9">
    <source>
        <dbReference type="SAM" id="MobiDB-lite"/>
    </source>
</evidence>
<dbReference type="Pfam" id="PF00109">
    <property type="entry name" value="ketoacyl-synt"/>
    <property type="match status" value="1"/>
</dbReference>
<evidence type="ECO:0000259" key="11">
    <source>
        <dbReference type="PROSITE" id="PS52004"/>
    </source>
</evidence>
<feature type="region of interest" description="Disordered" evidence="9">
    <location>
        <begin position="2438"/>
        <end position="2466"/>
    </location>
</feature>
<dbReference type="PROSITE" id="PS52019">
    <property type="entry name" value="PKS_MFAS_DH"/>
    <property type="match status" value="1"/>
</dbReference>
<comment type="caution">
    <text evidence="13">The sequence shown here is derived from an EMBL/GenBank/DDBJ whole genome shotgun (WGS) entry which is preliminary data.</text>
</comment>
<dbReference type="SMART" id="SM00822">
    <property type="entry name" value="PKS_KR"/>
    <property type="match status" value="1"/>
</dbReference>
<dbReference type="InterPro" id="IPR020843">
    <property type="entry name" value="ER"/>
</dbReference>
<dbReference type="Pfam" id="PF00107">
    <property type="entry name" value="ADH_zinc_N"/>
    <property type="match status" value="1"/>
</dbReference>
<dbReference type="InterPro" id="IPR013149">
    <property type="entry name" value="ADH-like_C"/>
</dbReference>
<protein>
    <submittedName>
        <fullName evidence="13">Ketoacyl-synt-domain-containing protein</fullName>
    </submittedName>
</protein>
<keyword evidence="6" id="KW-0511">Multifunctional enzyme</keyword>
<dbReference type="SUPFAM" id="SSF47336">
    <property type="entry name" value="ACP-like"/>
    <property type="match status" value="1"/>
</dbReference>
<dbReference type="Gene3D" id="3.30.70.3290">
    <property type="match status" value="1"/>
</dbReference>
<feature type="domain" description="Ketosynthase family 3 (KS3)" evidence="11">
    <location>
        <begin position="13"/>
        <end position="442"/>
    </location>
</feature>
<dbReference type="InterPro" id="IPR014043">
    <property type="entry name" value="Acyl_transferase_dom"/>
</dbReference>
<evidence type="ECO:0000313" key="13">
    <source>
        <dbReference type="EMBL" id="KAK4235419.1"/>
    </source>
</evidence>
<dbReference type="Pfam" id="PF08659">
    <property type="entry name" value="KR"/>
    <property type="match status" value="1"/>
</dbReference>
<feature type="domain" description="PKS/mFAS DH" evidence="12">
    <location>
        <begin position="1033"/>
        <end position="1337"/>
    </location>
</feature>
<feature type="region of interest" description="Disordered" evidence="9">
    <location>
        <begin position="465"/>
        <end position="488"/>
    </location>
</feature>
<dbReference type="Pfam" id="PF00698">
    <property type="entry name" value="Acyl_transf_1"/>
    <property type="match status" value="1"/>
</dbReference>
<dbReference type="InterPro" id="IPR020807">
    <property type="entry name" value="PKS_DH"/>
</dbReference>
<dbReference type="PROSITE" id="PS52004">
    <property type="entry name" value="KS3_2"/>
    <property type="match status" value="1"/>
</dbReference>
<evidence type="ECO:0000256" key="1">
    <source>
        <dbReference type="ARBA" id="ARBA00022450"/>
    </source>
</evidence>
<dbReference type="InterPro" id="IPR016036">
    <property type="entry name" value="Malonyl_transacylase_ACP-bd"/>
</dbReference>
<dbReference type="SUPFAM" id="SSF53901">
    <property type="entry name" value="Thiolase-like"/>
    <property type="match status" value="1"/>
</dbReference>
<dbReference type="Pfam" id="PF22621">
    <property type="entry name" value="CurL-like_PKS_C"/>
    <property type="match status" value="1"/>
</dbReference>
<dbReference type="Pfam" id="PF16197">
    <property type="entry name" value="KAsynt_C_assoc"/>
    <property type="match status" value="1"/>
</dbReference>
<dbReference type="InterPro" id="IPR013154">
    <property type="entry name" value="ADH-like_N"/>
</dbReference>
<evidence type="ECO:0000256" key="8">
    <source>
        <dbReference type="PROSITE-ProRule" id="PRU01363"/>
    </source>
</evidence>
<reference evidence="13" key="1">
    <citation type="journal article" date="2023" name="Mol. Phylogenet. Evol.">
        <title>Genome-scale phylogeny and comparative genomics of the fungal order Sordariales.</title>
        <authorList>
            <person name="Hensen N."/>
            <person name="Bonometti L."/>
            <person name="Westerberg I."/>
            <person name="Brannstrom I.O."/>
            <person name="Guillou S."/>
            <person name="Cros-Aarteil S."/>
            <person name="Calhoun S."/>
            <person name="Haridas S."/>
            <person name="Kuo A."/>
            <person name="Mondo S."/>
            <person name="Pangilinan J."/>
            <person name="Riley R."/>
            <person name="LaButti K."/>
            <person name="Andreopoulos B."/>
            <person name="Lipzen A."/>
            <person name="Chen C."/>
            <person name="Yan M."/>
            <person name="Daum C."/>
            <person name="Ng V."/>
            <person name="Clum A."/>
            <person name="Steindorff A."/>
            <person name="Ohm R.A."/>
            <person name="Martin F."/>
            <person name="Silar P."/>
            <person name="Natvig D.O."/>
            <person name="Lalanne C."/>
            <person name="Gautier V."/>
            <person name="Ament-Velasquez S.L."/>
            <person name="Kruys A."/>
            <person name="Hutchinson M.I."/>
            <person name="Powell A.J."/>
            <person name="Barry K."/>
            <person name="Miller A.N."/>
            <person name="Grigoriev I.V."/>
            <person name="Debuchy R."/>
            <person name="Gladieux P."/>
            <person name="Hiltunen Thoren M."/>
            <person name="Johannesson H."/>
        </authorList>
    </citation>
    <scope>NUCLEOTIDE SEQUENCE</scope>
    <source>
        <strain evidence="13">CBS 532.94</strain>
    </source>
</reference>
<dbReference type="InterPro" id="IPR049900">
    <property type="entry name" value="PKS_mFAS_DH"/>
</dbReference>
<evidence type="ECO:0000259" key="12">
    <source>
        <dbReference type="PROSITE" id="PS52019"/>
    </source>
</evidence>
<sequence>MERNAAFSREGQVEPVAIVGIGCRLPGGVRDIPSLWEFLRDQRDVQQEFKEPRFSAKAFYHPSLERPGSVVASSGFLLDEDPRLFDPAFFGITDTEAESMDASQRKLLEVTYEAFENAGETWETVSGRRIGVFVGDISFDNYVSQTRDWDYSNKYSATGAFPNILANRLHYVFNLTGPSVVLNSACTSAMYALHTAILSIQNGDCESAIVAGSNWIMDPNCHLAMGKLGALSPTSRCHTFDASADGYARGEGFAAIYIKAASQAVKDGSPIRGMIMGSSVNANGREKGITNPSGPGQEAVIRAAYKNAGGLDPGLTPLLECHGTGTRVGDPTEVMAAGRVFGPTRSSAYEDRLMIGSVKTNMGHLEGACTMPSVLKVVAALEKGQVPPGSLHYKTPNPRIDFEKAKARVVTSVEPWPKNKKKRASVTSAGFGGTNGHCIIDHVNEVLPDYIKPGVYGERIEHLHGSNGTNGTHTTNGTNGVHKTNGTNGVHTNGTNGVHANGTNGVHKTNGTNGTNGVNGSNGHYANGNGHAAHRSQHRPLADAPRMVRKADAATRQLVVLPFSAHNPSSLAANMEALSGVIAQHSLADVAYTLAAKRSRFAQRSFVIVDKDQVAGNGLGLGQGNQPPVLSSPQHLRTGFVFTGQGAQWAAMGAQLFEYGVFRNTISYLDSILAVLPYGPSWKVADVLSGEGHDDSFVQNPAVSQTVCTALQVGLVDLLASWSIRPAGVVGHSSGEMAAAYAAGRITAAEAITMAYYRGYTVASNQLKGAMMAVGLGADKADEIIQQAGLEDKVRIAAFNSPDSVTLSGDADAVQELSAKLSQDGVFNRLLRTGGLAYHSHHMLPLGKKYATVVDEGMQRLKELSLLDRSQTYPLVPWVSSVFPDKQMSPEYTTAAYWRANLESPVRFTEAASKLFASEDLGLGLAIEIGPHPALKSPLAQIAKAVGKNLPHIGTVKRGEDARRSMLELAGSLFAHHADVDLVAVNAVDDEDGSLVHGTMAIDLPHYRYTYGPVRYLEGRLSKEYRLRKVARHDLLGARVAGTTKLRPQWRNILRLKDLPWLDDHRVPPHVLHPGAAHIVMAMVAAEHAYLDFPDALPIRGLTMRNFSIKKALVVPEDDEGVEIVLSMELEDGATAKNPGWATFSIASLVRGSDQWTEHASGTVRVEVAELDRITPIDRTNMDARAVDAQAWYTRFDDMGLRFGPSFQGYSDIEADPFQNIATSRLALKTTEKMFPHGESSYPIHPCSLDLLVRLGLIACNGGQPENLAIQLPVHFDQMRFQYGRLDGLASALGVSKGERIGLRGAYAQAQLLDDTGDVILDVHNFRFASLMNEQGSSPAKVQASKAYASPFARLVWRPDIRSLSKNQLAAVLGRLAERETDKQKPFSQLSNVFGLLGHANPDLRILELNAGSDRGAGLEVLKTLNPGPNGLKQYREYILSDASQDRLASVAETASAFRDVKHAALDIHADPVEQGFQTSTYDVILWANDAPPDSPAVQQSLENCSKLLRAGGRLLLTTPSASDGAAWDQALLAAGFGAGAELRGYGPAEPSYILAALANTEEEEEEEKTQDGADSEVVLLHGAQGAPPLLQRLAGALESRGRPVKIAPFDKARDAVSAGARVVAFLDGDNLLTSPVDPYRGYRLGLFQHLAANSALMIWITSCGMVKGRNPDGAFVLGLLRTLGSENPAGRFLAIDVDAQGFDVPEPEAGELVRCLVEQEAALRRSSSSGEEDEVNREYTWQDGCLYVSRIVPDAVLEPYAEVPATIKTAAPEERELKSVSLGSAGPIRAAFGTPGLLTSLYFRPYTELWQPLPSDWIEVKVEAVGLNWKDLSLCTGRVDQNNLSNEYCGVVTKVGSAVGALALGFDVGDRVYGLGKGHFGNYTRVPARFAQKLRADASAVDAATMPVVYMTAVYAFDHLVRLRKGQRVLIQSAAGGLGLAAIRLAQHKGAEVFATVGSADKARFLAENMGVPASHCFSSRDPADLQRMVRATADRGFDVILAVAQGDGLYESIKALAPNGTLIDVGRMDVASSKSVALELFQKSAGFVSFDLGLVVESDPDLGRELMQAVNAYWRAGAIGPIKPSTVTDVSQLDQALLRLSKGTHIGKTVISYRDPDAKVRLHQPVVPATFDSDARYVLVGGLSALGRSIIRWMVDRGARDVVVWSRRGASNLSAEAVALISELADKGVRVQPVACDVSNGDHVRRALAEAHAGNTVRGILNYAVEYHDISFDKLTEEQFHKGMAAKVFGTKHLHEATVSLSLPLDFFTIIGSFGTIYAFPTQSTYLASNNWLDYFARHRRAAGLPISVVALGYINDLGPLAKDPVTISLFARIKGQTVTGAQVLRMLEPAFVRSSGGVQIQQQDQEGHHHHWLGRADDPLSAATLFTGVDPAVLAKMRIDEQARTKKPSGSTPRWYHDARVAMMLRGLDDAWRYHDSSSRDGTSAAVGVDGDDGANNASSSPAVQLRRRFQSAVKKIRAAAEGVGAEAKKQVSEQRAQTLSLVVDAVRSTVAGMKFVDPSTVSAAKSVAEQGIDSLLAAEFRSWLNVAFGKNISMLVLMDAKTTIDRLAQGIVDEAVGA</sequence>
<evidence type="ECO:0000259" key="10">
    <source>
        <dbReference type="PROSITE" id="PS50075"/>
    </source>
</evidence>
<dbReference type="InterPro" id="IPR001227">
    <property type="entry name" value="Ac_transferase_dom_sf"/>
</dbReference>
<keyword evidence="1" id="KW-0596">Phosphopantetheine</keyword>
<proteinExistence type="predicted"/>
<accession>A0AAN7C4U6</accession>
<keyword evidence="3" id="KW-0808">Transferase</keyword>
<feature type="domain" description="Carrier" evidence="10">
    <location>
        <begin position="2501"/>
        <end position="2579"/>
    </location>
</feature>
<dbReference type="Gene3D" id="3.40.47.10">
    <property type="match status" value="1"/>
</dbReference>
<feature type="compositionally biased region" description="Low complexity" evidence="9">
    <location>
        <begin position="501"/>
        <end position="524"/>
    </location>
</feature>
<dbReference type="GO" id="GO:0006633">
    <property type="term" value="P:fatty acid biosynthetic process"/>
    <property type="evidence" value="ECO:0007669"/>
    <property type="project" value="InterPro"/>
</dbReference>
<dbReference type="SMART" id="SM00823">
    <property type="entry name" value="PKS_PP"/>
    <property type="match status" value="1"/>
</dbReference>
<feature type="active site" description="Proton donor; for dehydratase activity" evidence="8">
    <location>
        <position position="1250"/>
    </location>
</feature>
<evidence type="ECO:0000256" key="7">
    <source>
        <dbReference type="ARBA" id="ARBA00023315"/>
    </source>
</evidence>
<dbReference type="InterPro" id="IPR014031">
    <property type="entry name" value="Ketoacyl_synth_C"/>
</dbReference>
<evidence type="ECO:0000256" key="3">
    <source>
        <dbReference type="ARBA" id="ARBA00022679"/>
    </source>
</evidence>
<dbReference type="GO" id="GO:0004315">
    <property type="term" value="F:3-oxoacyl-[acyl-carrier-protein] synthase activity"/>
    <property type="evidence" value="ECO:0007669"/>
    <property type="project" value="InterPro"/>
</dbReference>
<evidence type="ECO:0000256" key="4">
    <source>
        <dbReference type="ARBA" id="ARBA00022857"/>
    </source>
</evidence>
<dbReference type="SUPFAM" id="SSF52151">
    <property type="entry name" value="FabD/lysophospholipase-like"/>
    <property type="match status" value="1"/>
</dbReference>
<keyword evidence="14" id="KW-1185">Reference proteome</keyword>
<feature type="region of interest" description="Disordered" evidence="9">
    <location>
        <begin position="501"/>
        <end position="543"/>
    </location>
</feature>
<dbReference type="Gene3D" id="3.90.180.10">
    <property type="entry name" value="Medium-chain alcohol dehydrogenases, catalytic domain"/>
    <property type="match status" value="1"/>
</dbReference>
<dbReference type="InterPro" id="IPR014030">
    <property type="entry name" value="Ketoacyl_synth_N"/>
</dbReference>
<dbReference type="InterPro" id="IPR036291">
    <property type="entry name" value="NAD(P)-bd_dom_sf"/>
</dbReference>
<dbReference type="Pfam" id="PF21089">
    <property type="entry name" value="PKS_DH_N"/>
    <property type="match status" value="1"/>
</dbReference>
<dbReference type="SMART" id="SM00827">
    <property type="entry name" value="PKS_AT"/>
    <property type="match status" value="1"/>
</dbReference>
<dbReference type="Pfam" id="PF08240">
    <property type="entry name" value="ADH_N"/>
    <property type="match status" value="1"/>
</dbReference>
<dbReference type="GO" id="GO:0044550">
    <property type="term" value="P:secondary metabolite biosynthetic process"/>
    <property type="evidence" value="ECO:0007669"/>
    <property type="project" value="TreeGrafter"/>
</dbReference>
<name>A0AAN7C4U6_9PEZI</name>